<reference evidence="2" key="1">
    <citation type="journal article" date="2018" name="Mol. Phylogenet. Evol.">
        <title>Species delimitation and mitogenome phylogenetics in the subterranean genus Pseudoniphargus (Crustacea: Amphipoda).</title>
        <authorList>
            <person name="Stokkan M."/>
            <person name="Jurado-Rivera J.A."/>
            <person name="Oromi P."/>
            <person name="Juan C."/>
            <person name="Jaume D."/>
            <person name="Pons J."/>
        </authorList>
    </citation>
    <scope>NUCLEOTIDE SEQUENCE</scope>
</reference>
<keyword evidence="1" id="KW-1133">Transmembrane helix</keyword>
<dbReference type="EMBL" id="MH592146">
    <property type="protein sequence ID" value="AXI98821.1"/>
    <property type="molecule type" value="Genomic_DNA"/>
</dbReference>
<gene>
    <name evidence="2" type="primary">atp8</name>
</gene>
<name>A0A345UED5_9CRUS</name>
<keyword evidence="2" id="KW-0496">Mitochondrion</keyword>
<dbReference type="AlphaFoldDB" id="A0A345UED5"/>
<keyword evidence="1" id="KW-0472">Membrane</keyword>
<accession>A0A345UED5</accession>
<organism evidence="2">
    <name type="scientific">Pseudoniphargus triasi</name>
    <dbReference type="NCBI Taxonomy" id="2211536"/>
    <lineage>
        <taxon>Eukaryota</taxon>
        <taxon>Metazoa</taxon>
        <taxon>Ecdysozoa</taxon>
        <taxon>Arthropoda</taxon>
        <taxon>Crustacea</taxon>
        <taxon>Multicrustacea</taxon>
        <taxon>Malacostraca</taxon>
        <taxon>Eumalacostraca</taxon>
        <taxon>Peracarida</taxon>
        <taxon>Amphipoda</taxon>
        <taxon>Senticaudata</taxon>
        <taxon>Gammarida</taxon>
        <taxon>Crangonyctidira</taxon>
        <taxon>Allocrangonyctoidea</taxon>
        <taxon>Allocrangonyctidae</taxon>
        <taxon>Pseudoniphargus</taxon>
    </lineage>
</organism>
<evidence type="ECO:0000256" key="1">
    <source>
        <dbReference type="SAM" id="Phobius"/>
    </source>
</evidence>
<keyword evidence="1" id="KW-0812">Transmembrane</keyword>
<feature type="transmembrane region" description="Helical" evidence="1">
    <location>
        <begin position="6"/>
        <end position="29"/>
    </location>
</feature>
<protein>
    <submittedName>
        <fullName evidence="2">ATP synthase F0 subunit 8</fullName>
    </submittedName>
</protein>
<sequence length="52" mass="6231">MPQMAPIMWLFLACLFLFLIYFLVSYLFFMPSPGLFSKTLLPTSLTKLHWKW</sequence>
<evidence type="ECO:0000313" key="2">
    <source>
        <dbReference type="EMBL" id="AXI98821.1"/>
    </source>
</evidence>
<geneLocation type="mitochondrion" evidence="2"/>
<proteinExistence type="predicted"/>